<feature type="coiled-coil region" evidence="1">
    <location>
        <begin position="67"/>
        <end position="157"/>
    </location>
</feature>
<dbReference type="AlphaFoldDB" id="C5M0V0"/>
<evidence type="ECO:0000256" key="2">
    <source>
        <dbReference type="SAM" id="MobiDB-lite"/>
    </source>
</evidence>
<keyword evidence="4" id="KW-1185">Reference proteome</keyword>
<sequence>MATIEKLKRINTDLAAENASFRSRLDALRCEAEHKKDCLRRSAHYVVALKEERREKEDNIVKLGSLVESLNADKKELKAAASHVRSDNDRLERIVQELREEISALKALRDEGDDQVIRLQREALDFQQEARDLRGTLARVRTALDQSRRERDHWKQQSLEATQHCSEMDERIAECGIKIRLLEYMMFRLTMRVKALELENAQLRGRGGGQLPSVDEGAVDEVRDDTTSGEDDTEWYQLTQRMAAIAASS</sequence>
<organism evidence="4">
    <name type="scientific">Perkinsus marinus (strain ATCC 50983 / TXsc)</name>
    <dbReference type="NCBI Taxonomy" id="423536"/>
    <lineage>
        <taxon>Eukaryota</taxon>
        <taxon>Sar</taxon>
        <taxon>Alveolata</taxon>
        <taxon>Perkinsozoa</taxon>
        <taxon>Perkinsea</taxon>
        <taxon>Perkinsida</taxon>
        <taxon>Perkinsidae</taxon>
        <taxon>Perkinsus</taxon>
    </lineage>
</organism>
<reference evidence="3 4" key="1">
    <citation type="submission" date="2008-07" db="EMBL/GenBank/DDBJ databases">
        <authorList>
            <person name="El-Sayed N."/>
            <person name="Caler E."/>
            <person name="Inman J."/>
            <person name="Amedeo P."/>
            <person name="Hass B."/>
            <person name="Wortman J."/>
        </authorList>
    </citation>
    <scope>NUCLEOTIDE SEQUENCE [LARGE SCALE GENOMIC DNA]</scope>
    <source>
        <strain evidence="4">ATCC 50983 / TXsc</strain>
    </source>
</reference>
<evidence type="ECO:0000256" key="1">
    <source>
        <dbReference type="SAM" id="Coils"/>
    </source>
</evidence>
<dbReference type="RefSeq" id="XP_002764741.1">
    <property type="nucleotide sequence ID" value="XM_002764695.1"/>
</dbReference>
<feature type="region of interest" description="Disordered" evidence="2">
    <location>
        <begin position="205"/>
        <end position="234"/>
    </location>
</feature>
<proteinExistence type="predicted"/>
<dbReference type="GeneID" id="9055014"/>
<dbReference type="InParanoid" id="C5M0V0"/>
<name>C5M0V0_PERM5</name>
<accession>C5M0V0</accession>
<evidence type="ECO:0000313" key="3">
    <source>
        <dbReference type="EMBL" id="EEQ97458.1"/>
    </source>
</evidence>
<dbReference type="Proteomes" id="UP000007800">
    <property type="component" value="Unassembled WGS sequence"/>
</dbReference>
<protein>
    <submittedName>
        <fullName evidence="3">Uncharacterized protein</fullName>
    </submittedName>
</protein>
<evidence type="ECO:0000313" key="4">
    <source>
        <dbReference type="Proteomes" id="UP000007800"/>
    </source>
</evidence>
<keyword evidence="1" id="KW-0175">Coiled coil</keyword>
<dbReference type="OrthoDB" id="430839at2759"/>
<dbReference type="EMBL" id="GG687161">
    <property type="protein sequence ID" value="EEQ97458.1"/>
    <property type="molecule type" value="Genomic_DNA"/>
</dbReference>
<gene>
    <name evidence="3" type="ORF">Pmar_PMAR029181</name>
</gene>